<evidence type="ECO:0000256" key="2">
    <source>
        <dbReference type="ARBA" id="ARBA00023015"/>
    </source>
</evidence>
<accession>A0A4U1JEX7</accession>
<dbReference type="Proteomes" id="UP000309215">
    <property type="component" value="Unassembled WGS sequence"/>
</dbReference>
<dbReference type="SUPFAM" id="SSF53850">
    <property type="entry name" value="Periplasmic binding protein-like II"/>
    <property type="match status" value="1"/>
</dbReference>
<dbReference type="PANTHER" id="PTHR30293">
    <property type="entry name" value="TRANSCRIPTIONAL REGULATORY PROTEIN NAC-RELATED"/>
    <property type="match status" value="1"/>
</dbReference>
<keyword evidence="5" id="KW-0804">Transcription</keyword>
<dbReference type="Pfam" id="PF00126">
    <property type="entry name" value="HTH_1"/>
    <property type="match status" value="1"/>
</dbReference>
<evidence type="ECO:0000313" key="8">
    <source>
        <dbReference type="Proteomes" id="UP000309215"/>
    </source>
</evidence>
<dbReference type="InterPro" id="IPR000847">
    <property type="entry name" value="LysR_HTH_N"/>
</dbReference>
<dbReference type="EMBL" id="SSMQ01000009">
    <property type="protein sequence ID" value="TKD09727.1"/>
    <property type="molecule type" value="Genomic_DNA"/>
</dbReference>
<dbReference type="GO" id="GO:0003677">
    <property type="term" value="F:DNA binding"/>
    <property type="evidence" value="ECO:0007669"/>
    <property type="project" value="UniProtKB-KW"/>
</dbReference>
<dbReference type="FunFam" id="1.10.10.10:FF:000001">
    <property type="entry name" value="LysR family transcriptional regulator"/>
    <property type="match status" value="1"/>
</dbReference>
<gene>
    <name evidence="7" type="primary">nhaR</name>
    <name evidence="7" type="ORF">E8A74_11185</name>
</gene>
<dbReference type="PROSITE" id="PS50931">
    <property type="entry name" value="HTH_LYSR"/>
    <property type="match status" value="1"/>
</dbReference>
<dbReference type="InterPro" id="IPR036388">
    <property type="entry name" value="WH-like_DNA-bd_sf"/>
</dbReference>
<dbReference type="NCBIfam" id="NF008284">
    <property type="entry name" value="PRK11062.1"/>
    <property type="match status" value="1"/>
</dbReference>
<reference evidence="7 8" key="1">
    <citation type="submission" date="2019-04" db="EMBL/GenBank/DDBJ databases">
        <authorList>
            <person name="Li Y."/>
            <person name="Wang J."/>
        </authorList>
    </citation>
    <scope>NUCLEOTIDE SEQUENCE [LARGE SCALE GENOMIC DNA]</scope>
    <source>
        <strain evidence="7 8">DSM 14668</strain>
    </source>
</reference>
<keyword evidence="3" id="KW-0238">DNA-binding</keyword>
<protein>
    <submittedName>
        <fullName evidence="7">Transcriptional activator NhaR</fullName>
    </submittedName>
</protein>
<dbReference type="GO" id="GO:0003700">
    <property type="term" value="F:DNA-binding transcription factor activity"/>
    <property type="evidence" value="ECO:0007669"/>
    <property type="project" value="InterPro"/>
</dbReference>
<dbReference type="PANTHER" id="PTHR30293:SF2">
    <property type="entry name" value="TRANSCRIPTIONAL ACTIVATOR PROTEIN NHAR"/>
    <property type="match status" value="1"/>
</dbReference>
<comment type="caution">
    <text evidence="7">The sequence shown here is derived from an EMBL/GenBank/DDBJ whole genome shotgun (WGS) entry which is preliminary data.</text>
</comment>
<evidence type="ECO:0000259" key="6">
    <source>
        <dbReference type="PROSITE" id="PS50931"/>
    </source>
</evidence>
<evidence type="ECO:0000313" key="7">
    <source>
        <dbReference type="EMBL" id="TKD09727.1"/>
    </source>
</evidence>
<dbReference type="SUPFAM" id="SSF46785">
    <property type="entry name" value="Winged helix' DNA-binding domain"/>
    <property type="match status" value="1"/>
</dbReference>
<dbReference type="AlphaFoldDB" id="A0A4U1JEX7"/>
<dbReference type="Gene3D" id="1.10.10.10">
    <property type="entry name" value="Winged helix-like DNA-binding domain superfamily/Winged helix DNA-binding domain"/>
    <property type="match status" value="1"/>
</dbReference>
<sequence>MRRPACTASRSASCRPTSARTWATPARGTSASACGSSPIRFGFPEAEARSLARKTDGSDERHRERRWYAGATVEWLNYHHLLYFWVVAREGSIARASHELRLAQPTISGQIRALEEALGEKLFVRSGRHLVLTEVGRVVFRYADDIFSLGRELLDTVKGRPTGRPLRFVVGIADVLPKLIAHRLLEPALGLAEPVRMVCREDKAERLIAELALHNLDMVITDAPLASGMKIKAYSHLLGECGISFFAAPSVVLDTRRPFPDMLDGAPFLLPAEGTTLRRSLEQWFESERIRPRVVGEFDDSALLKVFGQAGAGVLVAPSVIEREIQNQYDLHVVGHTDAVKERFYAITGERKIKNPATSAVANAARKHIFG</sequence>
<proteinExistence type="inferred from homology"/>
<evidence type="ECO:0000256" key="5">
    <source>
        <dbReference type="ARBA" id="ARBA00023163"/>
    </source>
</evidence>
<dbReference type="GO" id="GO:2000142">
    <property type="term" value="P:regulation of DNA-templated transcription initiation"/>
    <property type="evidence" value="ECO:0007669"/>
    <property type="project" value="TreeGrafter"/>
</dbReference>
<comment type="similarity">
    <text evidence="1">Belongs to the LysR transcriptional regulatory family.</text>
</comment>
<dbReference type="InterPro" id="IPR036390">
    <property type="entry name" value="WH_DNA-bd_sf"/>
</dbReference>
<keyword evidence="2" id="KW-0805">Transcription regulation</keyword>
<dbReference type="Pfam" id="PF03466">
    <property type="entry name" value="LysR_substrate"/>
    <property type="match status" value="1"/>
</dbReference>
<dbReference type="Gene3D" id="3.40.190.290">
    <property type="match status" value="1"/>
</dbReference>
<keyword evidence="8" id="KW-1185">Reference proteome</keyword>
<keyword evidence="4" id="KW-0010">Activator</keyword>
<evidence type="ECO:0000256" key="3">
    <source>
        <dbReference type="ARBA" id="ARBA00023125"/>
    </source>
</evidence>
<name>A0A4U1JEX7_9BACT</name>
<dbReference type="InterPro" id="IPR005119">
    <property type="entry name" value="LysR_subst-bd"/>
</dbReference>
<evidence type="ECO:0000256" key="4">
    <source>
        <dbReference type="ARBA" id="ARBA00023159"/>
    </source>
</evidence>
<organism evidence="7 8">
    <name type="scientific">Polyangium fumosum</name>
    <dbReference type="NCBI Taxonomy" id="889272"/>
    <lineage>
        <taxon>Bacteria</taxon>
        <taxon>Pseudomonadati</taxon>
        <taxon>Myxococcota</taxon>
        <taxon>Polyangia</taxon>
        <taxon>Polyangiales</taxon>
        <taxon>Polyangiaceae</taxon>
        <taxon>Polyangium</taxon>
    </lineage>
</organism>
<feature type="domain" description="HTH lysR-type" evidence="6">
    <location>
        <begin position="76"/>
        <end position="133"/>
    </location>
</feature>
<dbReference type="OrthoDB" id="464481at2"/>
<evidence type="ECO:0000256" key="1">
    <source>
        <dbReference type="ARBA" id="ARBA00009437"/>
    </source>
</evidence>
<dbReference type="PRINTS" id="PR00039">
    <property type="entry name" value="HTHLYSR"/>
</dbReference>